<dbReference type="AlphaFoldDB" id="A0A917P2P7"/>
<name>A0A917P2P7_9ACTN</name>
<protein>
    <submittedName>
        <fullName evidence="1">Uncharacterized protein</fullName>
    </submittedName>
</protein>
<evidence type="ECO:0000313" key="1">
    <source>
        <dbReference type="EMBL" id="GGJ57212.1"/>
    </source>
</evidence>
<comment type="caution">
    <text evidence="1">The sequence shown here is derived from an EMBL/GenBank/DDBJ whole genome shotgun (WGS) entry which is preliminary data.</text>
</comment>
<proteinExistence type="predicted"/>
<reference evidence="1" key="2">
    <citation type="submission" date="2020-09" db="EMBL/GenBank/DDBJ databases">
        <authorList>
            <person name="Sun Q."/>
            <person name="Ohkuma M."/>
        </authorList>
    </citation>
    <scope>NUCLEOTIDE SEQUENCE</scope>
    <source>
        <strain evidence="1">JCM 3086</strain>
    </source>
</reference>
<reference evidence="1" key="1">
    <citation type="journal article" date="2014" name="Int. J. Syst. Evol. Microbiol.">
        <title>Complete genome sequence of Corynebacterium casei LMG S-19264T (=DSM 44701T), isolated from a smear-ripened cheese.</title>
        <authorList>
            <consortium name="US DOE Joint Genome Institute (JGI-PGF)"/>
            <person name="Walter F."/>
            <person name="Albersmeier A."/>
            <person name="Kalinowski J."/>
            <person name="Ruckert C."/>
        </authorList>
    </citation>
    <scope>NUCLEOTIDE SEQUENCE</scope>
    <source>
        <strain evidence="1">JCM 3086</strain>
    </source>
</reference>
<gene>
    <name evidence="1" type="ORF">GCM10010121_079840</name>
</gene>
<organism evidence="1 2">
    <name type="scientific">Streptomyces brasiliensis</name>
    <dbReference type="NCBI Taxonomy" id="1954"/>
    <lineage>
        <taxon>Bacteria</taxon>
        <taxon>Bacillati</taxon>
        <taxon>Actinomycetota</taxon>
        <taxon>Actinomycetes</taxon>
        <taxon>Kitasatosporales</taxon>
        <taxon>Streptomycetaceae</taxon>
        <taxon>Streptomyces</taxon>
    </lineage>
</organism>
<dbReference type="RefSeq" id="WP_189316243.1">
    <property type="nucleotide sequence ID" value="NZ_BMQA01000053.1"/>
</dbReference>
<dbReference type="Proteomes" id="UP000657574">
    <property type="component" value="Unassembled WGS sequence"/>
</dbReference>
<accession>A0A917P2P7</accession>
<evidence type="ECO:0000313" key="2">
    <source>
        <dbReference type="Proteomes" id="UP000657574"/>
    </source>
</evidence>
<keyword evidence="2" id="KW-1185">Reference proteome</keyword>
<dbReference type="EMBL" id="BMQA01000053">
    <property type="protein sequence ID" value="GGJ57212.1"/>
    <property type="molecule type" value="Genomic_DNA"/>
</dbReference>
<sequence>MNKRARSVMWLGVALAVVAVAVAAALTVDGLRNLGADDGGGLRKGDAGTKCVGTRPVSSLPDGRGVTAALRLVMRIDQVAPRRHPDVFTGLAVDEDDQAADVWRIPSDAFDAEICGLAVRGTTVRLHDTDVNRKTLDALSDRVVADTKRWDGTFAMREVGVDERGFVRVGVDDPDTATPLIEKAYGEENARYIRVVHEEPAHDDVGGTPV</sequence>